<dbReference type="OrthoDB" id="280947at2"/>
<dbReference type="RefSeq" id="WP_145266246.1">
    <property type="nucleotide sequence ID" value="NZ_CP036426.1"/>
</dbReference>
<feature type="signal peptide" evidence="2">
    <location>
        <begin position="1"/>
        <end position="24"/>
    </location>
</feature>
<feature type="region of interest" description="Disordered" evidence="1">
    <location>
        <begin position="273"/>
        <end position="296"/>
    </location>
</feature>
<proteinExistence type="predicted"/>
<dbReference type="Proteomes" id="UP000317835">
    <property type="component" value="Chromosome"/>
</dbReference>
<evidence type="ECO:0000256" key="2">
    <source>
        <dbReference type="SAM" id="SignalP"/>
    </source>
</evidence>
<organism evidence="3 4">
    <name type="scientific">Tautonia plasticadhaerens</name>
    <dbReference type="NCBI Taxonomy" id="2527974"/>
    <lineage>
        <taxon>Bacteria</taxon>
        <taxon>Pseudomonadati</taxon>
        <taxon>Planctomycetota</taxon>
        <taxon>Planctomycetia</taxon>
        <taxon>Isosphaerales</taxon>
        <taxon>Isosphaeraceae</taxon>
        <taxon>Tautonia</taxon>
    </lineage>
</organism>
<feature type="compositionally biased region" description="Pro residues" evidence="1">
    <location>
        <begin position="286"/>
        <end position="295"/>
    </location>
</feature>
<feature type="chain" id="PRO_5021832340" evidence="2">
    <location>
        <begin position="25"/>
        <end position="456"/>
    </location>
</feature>
<evidence type="ECO:0000256" key="1">
    <source>
        <dbReference type="SAM" id="MobiDB-lite"/>
    </source>
</evidence>
<protein>
    <submittedName>
        <fullName evidence="3">Uncharacterized protein</fullName>
    </submittedName>
</protein>
<accession>A0A518GUK5</accession>
<sequence length="456" mass="49664" precursor="true">MLQTRPRLPALLALAAVVAHPAPASGRKAADALVERAEAGRQSRVVVTLEAEGRYLPGESTDEQPVEPLELTVRTRLDYLDQVLEVDDDSRPRRSARRMDEAEVVIGGGEPIRAQEIRLRPEVSSLVADRLDGGEVLVASPRGPLTRTELELVQVPADPLELADLLPDPGTEAAPGDGWPVPESAARWISGYDALSSNTARVTLRSLDGDSAEFDLDGRVEGAVLGARGRMDVEGSFRFDREAGRVASITLRRAERREAGPVEAGLEFRSTLTVDRSDAPEGSEPIPAPGSPGPLPGDWLLLSYTPPDGRYRLEHDRSWYVFAEDDRQSVLRCFEGGTVVAQADLVAGPTVGPGARPKADRFRDDVREALGDRFDRVLDAGQVASPPGESRYRLAIAGRQGDEPIVWYYYLVSDASGRQLVAIFTLRASGVERLGRRDQRLIDSLRWLPPPAADPR</sequence>
<evidence type="ECO:0000313" key="4">
    <source>
        <dbReference type="Proteomes" id="UP000317835"/>
    </source>
</evidence>
<gene>
    <name evidence="3" type="ORF">ElP_00930</name>
</gene>
<keyword evidence="2" id="KW-0732">Signal</keyword>
<dbReference type="AlphaFoldDB" id="A0A518GUK5"/>
<dbReference type="KEGG" id="tpla:ElP_00930"/>
<keyword evidence="4" id="KW-1185">Reference proteome</keyword>
<reference evidence="3 4" key="1">
    <citation type="submission" date="2019-02" db="EMBL/GenBank/DDBJ databases">
        <title>Deep-cultivation of Planctomycetes and their phenomic and genomic characterization uncovers novel biology.</title>
        <authorList>
            <person name="Wiegand S."/>
            <person name="Jogler M."/>
            <person name="Boedeker C."/>
            <person name="Pinto D."/>
            <person name="Vollmers J."/>
            <person name="Rivas-Marin E."/>
            <person name="Kohn T."/>
            <person name="Peeters S.H."/>
            <person name="Heuer A."/>
            <person name="Rast P."/>
            <person name="Oberbeckmann S."/>
            <person name="Bunk B."/>
            <person name="Jeske O."/>
            <person name="Meyerdierks A."/>
            <person name="Storesund J.E."/>
            <person name="Kallscheuer N."/>
            <person name="Luecker S."/>
            <person name="Lage O.M."/>
            <person name="Pohl T."/>
            <person name="Merkel B.J."/>
            <person name="Hornburger P."/>
            <person name="Mueller R.-W."/>
            <person name="Bruemmer F."/>
            <person name="Labrenz M."/>
            <person name="Spormann A.M."/>
            <person name="Op den Camp H."/>
            <person name="Overmann J."/>
            <person name="Amann R."/>
            <person name="Jetten M.S.M."/>
            <person name="Mascher T."/>
            <person name="Medema M.H."/>
            <person name="Devos D.P."/>
            <person name="Kaster A.-K."/>
            <person name="Ovreas L."/>
            <person name="Rohde M."/>
            <person name="Galperin M.Y."/>
            <person name="Jogler C."/>
        </authorList>
    </citation>
    <scope>NUCLEOTIDE SEQUENCE [LARGE SCALE GENOMIC DNA]</scope>
    <source>
        <strain evidence="3 4">ElP</strain>
    </source>
</reference>
<evidence type="ECO:0000313" key="3">
    <source>
        <dbReference type="EMBL" id="QDV32270.1"/>
    </source>
</evidence>
<dbReference type="EMBL" id="CP036426">
    <property type="protein sequence ID" value="QDV32270.1"/>
    <property type="molecule type" value="Genomic_DNA"/>
</dbReference>
<name>A0A518GUK5_9BACT</name>